<protein>
    <recommendedName>
        <fullName evidence="8">Patatin</fullName>
        <ecNumber evidence="8">3.1.1.-</ecNumber>
    </recommendedName>
</protein>
<dbReference type="Gene3D" id="3.40.1090.10">
    <property type="entry name" value="Cytosolic phospholipase A2 catalytic domain"/>
    <property type="match status" value="1"/>
</dbReference>
<dbReference type="InterPro" id="IPR001611">
    <property type="entry name" value="Leu-rich_rpt"/>
</dbReference>
<dbReference type="Pfam" id="PF01734">
    <property type="entry name" value="Patatin"/>
    <property type="match status" value="1"/>
</dbReference>
<comment type="subcellular location">
    <subcellularLocation>
        <location evidence="1">Cytoplasm</location>
        <location evidence="1">Cytoskeleton</location>
        <location evidence="1">Cilium axoneme</location>
    </subcellularLocation>
</comment>
<dbReference type="InterPro" id="IPR002641">
    <property type="entry name" value="PNPLA_dom"/>
</dbReference>
<feature type="region of interest" description="Disordered" evidence="9">
    <location>
        <begin position="936"/>
        <end position="955"/>
    </location>
</feature>
<sequence>MFSRRILGGQPDGFVIKLGFQLSTLDRLQFETAQVSWTAGEPDAVVLGRLRNASVVQGLAEERVHVVLQAAEPERAGAAVSAATFGLPEDSVRVRLEVALIPPQVRSIELARSAGSGSAPPALLEALLHEVELGGVTRLRCGEGAAPPWEPRLLGRLLGLRSLNLSACGLVALPPGLGQLTNLRELRVAGNRLAALPRELGALAKLHRLVADNNLLTALPLELRHCSELREVAFENNRLATPVLDLRSLAQLRALQLFGNPLEFLPELSPCTALRYLSLANVRMRADACFTQWDVEFAAAATFSRASRLAPLFGLVFRRSSCQHPLLAGALGKIAEDPAACAEIVREVGAIQQLILMALSENEVVVEQACKTIGLLGRHNSLTSLEIIEGDVLSAMMRLITSTKHKNQLAGLQVVAGLALASEASAVKLLTPDMLKALNAAVRSGADDVKAAALETMGNLAFARPNRAVFLACEGLRDWLARLAEAQLGVVAPRVRMAATRHLAVLGEGEAVRRAVGRPLLAGRGVRVLSMDGGGMKGIAMIRLLRQLEQRTGRRIHELFDLVAGTSTGGILAVALALKHFTLEECEDIYRKLGQRVFSKQAPAAGGAPAAEEPGWRDSLYRESCQFEAAGCIGSSMIDTACLDTPKCFVVATLVSMTPAEPFIFRNYEHPAASQRLAEQVCAPPGSSLHQVWQAVRASSAAPYYLDDFKCGADRFQDGAASANNPAALALAEARVLWPDVPIECLVSLGSGTVPSARREKSVSAYLDTGSVLIESACSTDRIHSALATALPLVPGLAYFRFCAADSRCGIALDEIDPEQWAQLEAATDEYIVHIDAELAAAAALLSSGRDPPAPDAASLCLGARRGVLLVEAPRPGAQEQRGYVEAVGAAVAALRQCAERLQLATAPPAASESPKAAAAAAGAVAELDAGSADAGPDAYSRSLAASEAEARPASGDAAVDGQAAMSTGLAAAVQAAPAAALAAAQALAEAAGLGAGTRPPAPAAATTHPGPPVRPAAATEGLAGALAGGRGKLGVVHLAMHSDAAGAVAAWGSQLEAVAEPSEAASALVRELGGDPPATTLAALCAGGAPLPAADNSTLALLSAQTQVVHGRVATALLLERVAPAAWLTAEQVEAMAALWEAQIVTAACELPAPLVAALLRAGAKAVVCRRCHDKDTGSLSPDAAVAFFKAFFAELLAGRPIAAALGAGGRAAPVLAGRYAAARLQDGALQWTLGGDG</sequence>
<dbReference type="InterPro" id="IPR003591">
    <property type="entry name" value="Leu-rich_rpt_typical-subtyp"/>
</dbReference>
<dbReference type="GO" id="GO:0006631">
    <property type="term" value="P:fatty acid metabolic process"/>
    <property type="evidence" value="ECO:0007669"/>
    <property type="project" value="TreeGrafter"/>
</dbReference>
<keyword evidence="2" id="KW-0433">Leucine-rich repeat</keyword>
<evidence type="ECO:0000256" key="4">
    <source>
        <dbReference type="ARBA" id="ARBA00022801"/>
    </source>
</evidence>
<evidence type="ECO:0000256" key="5">
    <source>
        <dbReference type="ARBA" id="ARBA00022963"/>
    </source>
</evidence>
<comment type="caution">
    <text evidence="11">The sequence shown here is derived from an EMBL/GenBank/DDBJ whole genome shotgun (WGS) entry which is preliminary data.</text>
</comment>
<evidence type="ECO:0000313" key="12">
    <source>
        <dbReference type="Proteomes" id="UP001445335"/>
    </source>
</evidence>
<dbReference type="GO" id="GO:0004620">
    <property type="term" value="F:phospholipase activity"/>
    <property type="evidence" value="ECO:0007669"/>
    <property type="project" value="TreeGrafter"/>
</dbReference>
<dbReference type="GO" id="GO:0005930">
    <property type="term" value="C:axoneme"/>
    <property type="evidence" value="ECO:0007669"/>
    <property type="project" value="UniProtKB-SubCell"/>
</dbReference>
<gene>
    <name evidence="11" type="ORF">WJX81_001442</name>
</gene>
<dbReference type="Proteomes" id="UP001445335">
    <property type="component" value="Unassembled WGS sequence"/>
</dbReference>
<feature type="active site" description="Nucleophile" evidence="7">
    <location>
        <position position="567"/>
    </location>
</feature>
<dbReference type="SUPFAM" id="SSF48371">
    <property type="entry name" value="ARM repeat"/>
    <property type="match status" value="1"/>
</dbReference>
<dbReference type="SUPFAM" id="SSF52151">
    <property type="entry name" value="FabD/lysophospholipase-like"/>
    <property type="match status" value="1"/>
</dbReference>
<evidence type="ECO:0000256" key="8">
    <source>
        <dbReference type="RuleBase" id="RU361262"/>
    </source>
</evidence>
<comment type="similarity">
    <text evidence="8">Belongs to the patatin family.</text>
</comment>
<evidence type="ECO:0000313" key="11">
    <source>
        <dbReference type="EMBL" id="KAK9839624.1"/>
    </source>
</evidence>
<feature type="short sequence motif" description="GXGXXG" evidence="7">
    <location>
        <begin position="533"/>
        <end position="538"/>
    </location>
</feature>
<dbReference type="GO" id="GO:0016042">
    <property type="term" value="P:lipid catabolic process"/>
    <property type="evidence" value="ECO:0007669"/>
    <property type="project" value="UniProtKB-UniRule"/>
</dbReference>
<comment type="domain">
    <text evidence="8">The nitrogen atoms of the two glycine residues in the GGXR motif define the oxyanion hole, and stabilize the oxyanion that forms during the nucleophilic attack by the catalytic serine during substrate cleavage.</text>
</comment>
<keyword evidence="12" id="KW-1185">Reference proteome</keyword>
<dbReference type="GO" id="GO:0016020">
    <property type="term" value="C:membrane"/>
    <property type="evidence" value="ECO:0007669"/>
    <property type="project" value="TreeGrafter"/>
</dbReference>
<reference evidence="11 12" key="1">
    <citation type="journal article" date="2024" name="Nat. Commun.">
        <title>Phylogenomics reveals the evolutionary origins of lichenization in chlorophyte algae.</title>
        <authorList>
            <person name="Puginier C."/>
            <person name="Libourel C."/>
            <person name="Otte J."/>
            <person name="Skaloud P."/>
            <person name="Haon M."/>
            <person name="Grisel S."/>
            <person name="Petersen M."/>
            <person name="Berrin J.G."/>
            <person name="Delaux P.M."/>
            <person name="Dal Grande F."/>
            <person name="Keller J."/>
        </authorList>
    </citation>
    <scope>NUCLEOTIDE SEQUENCE [LARGE SCALE GENOMIC DNA]</scope>
    <source>
        <strain evidence="11 12">SAG 245.80</strain>
    </source>
</reference>
<dbReference type="SMART" id="SM00369">
    <property type="entry name" value="LRR_TYP"/>
    <property type="match status" value="4"/>
</dbReference>
<feature type="short sequence motif" description="DGA/G" evidence="7">
    <location>
        <begin position="718"/>
        <end position="720"/>
    </location>
</feature>
<dbReference type="AlphaFoldDB" id="A0AAW1S056"/>
<keyword evidence="3" id="KW-0677">Repeat</keyword>
<keyword evidence="6 7" id="KW-0443">Lipid metabolism</keyword>
<dbReference type="PROSITE" id="PS51635">
    <property type="entry name" value="PNPLA"/>
    <property type="match status" value="1"/>
</dbReference>
<organism evidence="11 12">
    <name type="scientific">Elliptochloris bilobata</name>
    <dbReference type="NCBI Taxonomy" id="381761"/>
    <lineage>
        <taxon>Eukaryota</taxon>
        <taxon>Viridiplantae</taxon>
        <taxon>Chlorophyta</taxon>
        <taxon>core chlorophytes</taxon>
        <taxon>Trebouxiophyceae</taxon>
        <taxon>Trebouxiophyceae incertae sedis</taxon>
        <taxon>Elliptochloris clade</taxon>
        <taxon>Elliptochloris</taxon>
    </lineage>
</organism>
<dbReference type="Gene3D" id="1.25.10.10">
    <property type="entry name" value="Leucine-rich Repeat Variant"/>
    <property type="match status" value="1"/>
</dbReference>
<evidence type="ECO:0000256" key="3">
    <source>
        <dbReference type="ARBA" id="ARBA00022737"/>
    </source>
</evidence>
<dbReference type="EMBL" id="JALJOU010000015">
    <property type="protein sequence ID" value="KAK9839624.1"/>
    <property type="molecule type" value="Genomic_DNA"/>
</dbReference>
<dbReference type="PANTHER" id="PTHR24185">
    <property type="entry name" value="CALCIUM-INDEPENDENT PHOSPHOLIPASE A2-GAMMA"/>
    <property type="match status" value="1"/>
</dbReference>
<dbReference type="SUPFAM" id="SSF52058">
    <property type="entry name" value="L domain-like"/>
    <property type="match status" value="1"/>
</dbReference>
<feature type="short sequence motif" description="GXSXG" evidence="7">
    <location>
        <begin position="565"/>
        <end position="569"/>
    </location>
</feature>
<proteinExistence type="inferred from homology"/>
<feature type="active site" description="Proton acceptor" evidence="7">
    <location>
        <position position="718"/>
    </location>
</feature>
<evidence type="ECO:0000256" key="1">
    <source>
        <dbReference type="ARBA" id="ARBA00004430"/>
    </source>
</evidence>
<dbReference type="PANTHER" id="PTHR24185:SF1">
    <property type="entry name" value="CALCIUM-INDEPENDENT PHOSPHOLIPASE A2-GAMMA"/>
    <property type="match status" value="1"/>
</dbReference>
<evidence type="ECO:0000256" key="6">
    <source>
        <dbReference type="ARBA" id="ARBA00023098"/>
    </source>
</evidence>
<feature type="region of interest" description="Disordered" evidence="9">
    <location>
        <begin position="994"/>
        <end position="1018"/>
    </location>
</feature>
<evidence type="ECO:0000256" key="2">
    <source>
        <dbReference type="ARBA" id="ARBA00022614"/>
    </source>
</evidence>
<dbReference type="Gene3D" id="3.80.10.10">
    <property type="entry name" value="Ribonuclease Inhibitor"/>
    <property type="match status" value="1"/>
</dbReference>
<keyword evidence="4 7" id="KW-0378">Hydrolase</keyword>
<dbReference type="InterPro" id="IPR016024">
    <property type="entry name" value="ARM-type_fold"/>
</dbReference>
<name>A0AAW1S056_9CHLO</name>
<dbReference type="InterPro" id="IPR016035">
    <property type="entry name" value="Acyl_Trfase/lysoPLipase"/>
</dbReference>
<comment type="function">
    <text evidence="8">Lipolytic acyl hydrolase (LAH).</text>
</comment>
<accession>A0AAW1S056</accession>
<dbReference type="EC" id="3.1.1.-" evidence="8"/>
<evidence type="ECO:0000256" key="9">
    <source>
        <dbReference type="SAM" id="MobiDB-lite"/>
    </source>
</evidence>
<keyword evidence="5 7" id="KW-0442">Lipid degradation</keyword>
<feature type="domain" description="PNPLA" evidence="10">
    <location>
        <begin position="529"/>
        <end position="731"/>
    </location>
</feature>
<dbReference type="PROSITE" id="PS51450">
    <property type="entry name" value="LRR"/>
    <property type="match status" value="1"/>
</dbReference>
<dbReference type="InterPro" id="IPR011989">
    <property type="entry name" value="ARM-like"/>
</dbReference>
<evidence type="ECO:0000259" key="10">
    <source>
        <dbReference type="PROSITE" id="PS51635"/>
    </source>
</evidence>
<dbReference type="InterPro" id="IPR032675">
    <property type="entry name" value="LRR_dom_sf"/>
</dbReference>
<evidence type="ECO:0000256" key="7">
    <source>
        <dbReference type="PROSITE-ProRule" id="PRU01161"/>
    </source>
</evidence>
<feature type="compositionally biased region" description="Low complexity" evidence="9">
    <location>
        <begin position="994"/>
        <end position="1009"/>
    </location>
</feature>